<comment type="caution">
    <text evidence="3">The sequence shown here is derived from an EMBL/GenBank/DDBJ whole genome shotgun (WGS) entry which is preliminary data.</text>
</comment>
<dbReference type="Proteomes" id="UP001205740">
    <property type="component" value="Unassembled WGS sequence"/>
</dbReference>
<keyword evidence="4" id="KW-1185">Reference proteome</keyword>
<protein>
    <submittedName>
        <fullName evidence="3">Calcineurin-like phosphoesterase</fullName>
    </submittedName>
</protein>
<dbReference type="InterPro" id="IPR029052">
    <property type="entry name" value="Metallo-depent_PP-like"/>
</dbReference>
<evidence type="ECO:0000313" key="4">
    <source>
        <dbReference type="Proteomes" id="UP001205740"/>
    </source>
</evidence>
<evidence type="ECO:0000313" key="3">
    <source>
        <dbReference type="EMBL" id="MCP2159577.1"/>
    </source>
</evidence>
<sequence length="356" mass="38329">MSRLRSHLLRSACLASAAVATIAGVGTAGAAPTFDLPGLGSSSGVGGTTYAVIGDVPYGAAQIATFPKWIDQINADPAVSFTFHLGDIKNGSSVCSDAYFGQIRSQFDRFRKPFIYTPGDNEWTDCHRPDNGAYNPVERLGKVRQVFFDRPGRTLGQQSIPVASQAGVGIPENVSLTRDGVAMATLHVVGSNDDLKPWTGIGKTAATPEQIAEEKQRIGAAIALVRSTFAQARLRNQRAVAFYTQADMFDPTYDVTQADDSAFTPLVRTLAQESRAFGKPVYLFNGDSHVYNADNPLAAGSKWLAFYGVAQSADNLKRVTVDGSSNNKDYLRVTIARPKSPEVLTWQRVPYTVQAG</sequence>
<feature type="domain" description="Calcineurin-like phosphoesterase" evidence="2">
    <location>
        <begin position="50"/>
        <end position="149"/>
    </location>
</feature>
<dbReference type="Pfam" id="PF00149">
    <property type="entry name" value="Metallophos"/>
    <property type="match status" value="1"/>
</dbReference>
<feature type="chain" id="PRO_5045169965" evidence="1">
    <location>
        <begin position="31"/>
        <end position="356"/>
    </location>
</feature>
<dbReference type="EMBL" id="JAMTCG010000002">
    <property type="protein sequence ID" value="MCP2159577.1"/>
    <property type="molecule type" value="Genomic_DNA"/>
</dbReference>
<dbReference type="SUPFAM" id="SSF56300">
    <property type="entry name" value="Metallo-dependent phosphatases"/>
    <property type="match status" value="1"/>
</dbReference>
<feature type="signal peptide" evidence="1">
    <location>
        <begin position="1"/>
        <end position="30"/>
    </location>
</feature>
<accession>A0ABT1H1A1</accession>
<gene>
    <name evidence="3" type="ORF">LX12_000756</name>
</gene>
<organism evidence="3 4">
    <name type="scientific">Williamsia serinedens</name>
    <dbReference type="NCBI Taxonomy" id="391736"/>
    <lineage>
        <taxon>Bacteria</taxon>
        <taxon>Bacillati</taxon>
        <taxon>Actinomycetota</taxon>
        <taxon>Actinomycetes</taxon>
        <taxon>Mycobacteriales</taxon>
        <taxon>Nocardiaceae</taxon>
        <taxon>Williamsia</taxon>
    </lineage>
</organism>
<reference evidence="3 4" key="1">
    <citation type="submission" date="2022-06" db="EMBL/GenBank/DDBJ databases">
        <title>Genomic Encyclopedia of Archaeal and Bacterial Type Strains, Phase II (KMG-II): from individual species to whole genera.</title>
        <authorList>
            <person name="Goeker M."/>
        </authorList>
    </citation>
    <scope>NUCLEOTIDE SEQUENCE [LARGE SCALE GENOMIC DNA]</scope>
    <source>
        <strain evidence="3 4">DSM 45037</strain>
    </source>
</reference>
<dbReference type="RefSeq" id="WP_253653211.1">
    <property type="nucleotide sequence ID" value="NZ_BAAAOE010000001.1"/>
</dbReference>
<proteinExistence type="predicted"/>
<evidence type="ECO:0000259" key="2">
    <source>
        <dbReference type="Pfam" id="PF00149"/>
    </source>
</evidence>
<dbReference type="InterPro" id="IPR004843">
    <property type="entry name" value="Calcineurin-like_PHP"/>
</dbReference>
<keyword evidence="1" id="KW-0732">Signal</keyword>
<evidence type="ECO:0000256" key="1">
    <source>
        <dbReference type="SAM" id="SignalP"/>
    </source>
</evidence>
<name>A0ABT1H1A1_9NOCA</name>